<keyword evidence="3" id="KW-1185">Reference proteome</keyword>
<evidence type="ECO:0000313" key="3">
    <source>
        <dbReference type="Proteomes" id="UP001304461"/>
    </source>
</evidence>
<dbReference type="Proteomes" id="UP001304461">
    <property type="component" value="Unassembled WGS sequence"/>
</dbReference>
<gene>
    <name evidence="2" type="ORF">VB738_12110</name>
</gene>
<organism evidence="2 3">
    <name type="scientific">Cyanobium gracile UHCC 0139</name>
    <dbReference type="NCBI Taxonomy" id="3110308"/>
    <lineage>
        <taxon>Bacteria</taxon>
        <taxon>Bacillati</taxon>
        <taxon>Cyanobacteriota</taxon>
        <taxon>Cyanophyceae</taxon>
        <taxon>Synechococcales</taxon>
        <taxon>Prochlorococcaceae</taxon>
        <taxon>Cyanobium</taxon>
    </lineage>
</organism>
<evidence type="ECO:0000313" key="2">
    <source>
        <dbReference type="EMBL" id="MEA5392001.1"/>
    </source>
</evidence>
<evidence type="ECO:0000256" key="1">
    <source>
        <dbReference type="SAM" id="MobiDB-lite"/>
    </source>
</evidence>
<name>A0ABU5RW99_9CYAN</name>
<accession>A0ABU5RW99</accession>
<feature type="region of interest" description="Disordered" evidence="1">
    <location>
        <begin position="164"/>
        <end position="193"/>
    </location>
</feature>
<comment type="caution">
    <text evidence="2">The sequence shown here is derived from an EMBL/GenBank/DDBJ whole genome shotgun (WGS) entry which is preliminary data.</text>
</comment>
<dbReference type="EMBL" id="JAYGHX010000007">
    <property type="protein sequence ID" value="MEA5392001.1"/>
    <property type="molecule type" value="Genomic_DNA"/>
</dbReference>
<reference evidence="2 3" key="1">
    <citation type="submission" date="2023-12" db="EMBL/GenBank/DDBJ databases">
        <title>Baltic Sea Cyanobacteria.</title>
        <authorList>
            <person name="Delbaje E."/>
            <person name="Fewer D.P."/>
            <person name="Shishido T.K."/>
        </authorList>
    </citation>
    <scope>NUCLEOTIDE SEQUENCE [LARGE SCALE GENOMIC DNA]</scope>
    <source>
        <strain evidence="2 3">UHCC 0139</strain>
    </source>
</reference>
<sequence>MARTLRWGVGLLLVVSLSIGAFLFLPFRSWLPGGTVADVPLSQVVNGAAFNRLFPEPEEGDQLVFTQEKRGFSEARLKRGGQLKALLAISDVTTAPEARNKFQASPSRLQGWPLVEQGPQATALLVADRFQVKVIGQGEGLDPEQRQELLGRFNLQGLAALQPATGPRAALPGGNPSAGRQSLERLASPGPAA</sequence>
<protein>
    <submittedName>
        <fullName evidence="2">Uncharacterized protein</fullName>
    </submittedName>
</protein>
<dbReference type="RefSeq" id="WP_323305971.1">
    <property type="nucleotide sequence ID" value="NZ_JAYGHX010000007.1"/>
</dbReference>
<proteinExistence type="predicted"/>